<dbReference type="SMART" id="SM00567">
    <property type="entry name" value="EZ_HEAT"/>
    <property type="match status" value="5"/>
</dbReference>
<evidence type="ECO:0000256" key="2">
    <source>
        <dbReference type="ARBA" id="ARBA00023043"/>
    </source>
</evidence>
<dbReference type="InterPro" id="IPR016024">
    <property type="entry name" value="ARM-type_fold"/>
</dbReference>
<dbReference type="InterPro" id="IPR036770">
    <property type="entry name" value="Ankyrin_rpt-contain_sf"/>
</dbReference>
<dbReference type="InterPro" id="IPR002110">
    <property type="entry name" value="Ankyrin_rpt"/>
</dbReference>
<evidence type="ECO:0000256" key="3">
    <source>
        <dbReference type="PROSITE-ProRule" id="PRU00023"/>
    </source>
</evidence>
<feature type="repeat" description="ANK" evidence="3">
    <location>
        <begin position="132"/>
        <end position="164"/>
    </location>
</feature>
<dbReference type="SUPFAM" id="SSF48403">
    <property type="entry name" value="Ankyrin repeat"/>
    <property type="match status" value="1"/>
</dbReference>
<dbReference type="Gene3D" id="1.25.10.10">
    <property type="entry name" value="Leucine-rich Repeat Variant"/>
    <property type="match status" value="1"/>
</dbReference>
<dbReference type="SMART" id="SM00248">
    <property type="entry name" value="ANK"/>
    <property type="match status" value="4"/>
</dbReference>
<protein>
    <submittedName>
        <fullName evidence="5">Ankyrin repeat domain-containing protein</fullName>
    </submittedName>
</protein>
<dbReference type="InterPro" id="IPR011989">
    <property type="entry name" value="ARM-like"/>
</dbReference>
<feature type="repeat" description="ANK" evidence="3">
    <location>
        <begin position="99"/>
        <end position="125"/>
    </location>
</feature>
<proteinExistence type="predicted"/>
<dbReference type="SUPFAM" id="SSF48371">
    <property type="entry name" value="ARM repeat"/>
    <property type="match status" value="1"/>
</dbReference>
<gene>
    <name evidence="5" type="ORF">ACFFTP_07635</name>
</gene>
<dbReference type="RefSeq" id="WP_345489376.1">
    <property type="nucleotide sequence ID" value="NZ_BAAAWU010000001.1"/>
</dbReference>
<dbReference type="Gene3D" id="1.25.40.20">
    <property type="entry name" value="Ankyrin repeat-containing domain"/>
    <property type="match status" value="1"/>
</dbReference>
<sequence>MSKVFDALVDGDDDGLVRALREGADPEAREHGETPLYRAAVANRPVAVRVLLAAGADPGRGSGEDDGDLPLCGAACGGHAEVVRALLAAGAEPDQEEAYGFTALAWAVRLGHTEVVRALLEAGADPGRPGPDGLAPLTAAARRGSASVVRALLDHGAGRDREGLAEALAEARRWIGVDMAAVLRRGLVESGGTGDTYEAVVRRVPEDGGVTVVVELLREDGAPSRGDERQTSHAAVATLLEGALGIRVTEEELAARALRCGASDRDDWLTAVAALADRADETVLASASAWCAGPEPLRRALAARVLAALPPAARPSALPLLRRLARETSGSLSPSAAGGPAPDADARPAGGTGLAEQETAEKELALAVVFALGECGDSGVVPELRAFAGHLEPEVRRQVAASLTGLVPAGDGEAVAVLVGLSRDHDPRVRDWATLALAEVPGDLPAVREALAARLADPDPDTAAEAARGLAIRQDPRAVGALARILADGDPEGAPRETALAALEHVRDPRIRTRLEWTTPRCR</sequence>
<dbReference type="PANTHER" id="PTHR24171">
    <property type="entry name" value="ANKYRIN REPEAT DOMAIN-CONTAINING PROTEIN 39-RELATED"/>
    <property type="match status" value="1"/>
</dbReference>
<dbReference type="InterPro" id="IPR004155">
    <property type="entry name" value="PBS_lyase_HEAT"/>
</dbReference>
<dbReference type="PANTHER" id="PTHR24171:SF8">
    <property type="entry name" value="BRCA1-ASSOCIATED RING DOMAIN PROTEIN 1"/>
    <property type="match status" value="1"/>
</dbReference>
<feature type="compositionally biased region" description="Low complexity" evidence="4">
    <location>
        <begin position="329"/>
        <end position="349"/>
    </location>
</feature>
<accession>A0ABV5QKP8</accession>
<dbReference type="Pfam" id="PF12796">
    <property type="entry name" value="Ank_2"/>
    <property type="match status" value="1"/>
</dbReference>
<evidence type="ECO:0000256" key="4">
    <source>
        <dbReference type="SAM" id="MobiDB-lite"/>
    </source>
</evidence>
<evidence type="ECO:0000313" key="5">
    <source>
        <dbReference type="EMBL" id="MFB9554074.1"/>
    </source>
</evidence>
<feature type="repeat" description="ANK" evidence="3">
    <location>
        <begin position="31"/>
        <end position="57"/>
    </location>
</feature>
<dbReference type="Pfam" id="PF13646">
    <property type="entry name" value="HEAT_2"/>
    <property type="match status" value="1"/>
</dbReference>
<evidence type="ECO:0000313" key="6">
    <source>
        <dbReference type="Proteomes" id="UP001589716"/>
    </source>
</evidence>
<dbReference type="Proteomes" id="UP001589716">
    <property type="component" value="Unassembled WGS sequence"/>
</dbReference>
<comment type="caution">
    <text evidence="5">The sequence shown here is derived from an EMBL/GenBank/DDBJ whole genome shotgun (WGS) entry which is preliminary data.</text>
</comment>
<organism evidence="5 6">
    <name type="scientific">Streptomyces roseoviridis</name>
    <dbReference type="NCBI Taxonomy" id="67361"/>
    <lineage>
        <taxon>Bacteria</taxon>
        <taxon>Bacillati</taxon>
        <taxon>Actinomycetota</taxon>
        <taxon>Actinomycetes</taxon>
        <taxon>Kitasatosporales</taxon>
        <taxon>Streptomycetaceae</taxon>
        <taxon>Streptomyces</taxon>
    </lineage>
</organism>
<keyword evidence="1" id="KW-0677">Repeat</keyword>
<keyword evidence="6" id="KW-1185">Reference proteome</keyword>
<dbReference type="Pfam" id="PF00023">
    <property type="entry name" value="Ank"/>
    <property type="match status" value="2"/>
</dbReference>
<feature type="region of interest" description="Disordered" evidence="4">
    <location>
        <begin position="329"/>
        <end position="357"/>
    </location>
</feature>
<dbReference type="EMBL" id="JBHMCT010000006">
    <property type="protein sequence ID" value="MFB9554074.1"/>
    <property type="molecule type" value="Genomic_DNA"/>
</dbReference>
<name>A0ABV5QKP8_9ACTN</name>
<dbReference type="PROSITE" id="PS50088">
    <property type="entry name" value="ANK_REPEAT"/>
    <property type="match status" value="4"/>
</dbReference>
<keyword evidence="2 3" id="KW-0040">ANK repeat</keyword>
<feature type="repeat" description="ANK" evidence="3">
    <location>
        <begin position="66"/>
        <end position="98"/>
    </location>
</feature>
<evidence type="ECO:0000256" key="1">
    <source>
        <dbReference type="ARBA" id="ARBA00022737"/>
    </source>
</evidence>
<dbReference type="PROSITE" id="PS50297">
    <property type="entry name" value="ANK_REP_REGION"/>
    <property type="match status" value="4"/>
</dbReference>
<reference evidence="5 6" key="1">
    <citation type="submission" date="2024-09" db="EMBL/GenBank/DDBJ databases">
        <authorList>
            <person name="Sun Q."/>
            <person name="Mori K."/>
        </authorList>
    </citation>
    <scope>NUCLEOTIDE SEQUENCE [LARGE SCALE GENOMIC DNA]</scope>
    <source>
        <strain evidence="5 6">JCM 4414</strain>
    </source>
</reference>